<dbReference type="GO" id="GO:0006654">
    <property type="term" value="P:phosphatidic acid biosynthetic process"/>
    <property type="evidence" value="ECO:0007669"/>
    <property type="project" value="TreeGrafter"/>
</dbReference>
<evidence type="ECO:0000256" key="1">
    <source>
        <dbReference type="ARBA" id="ARBA00022679"/>
    </source>
</evidence>
<protein>
    <submittedName>
        <fullName evidence="4">1-acyl-sn-glycerol-3-phosphate acyltransferase</fullName>
    </submittedName>
</protein>
<name>A0A5A5TXX8_LEUCI</name>
<dbReference type="Pfam" id="PF01553">
    <property type="entry name" value="Acyltransferase"/>
    <property type="match status" value="1"/>
</dbReference>
<sequence length="211" mass="24193">MKFYDFLRIIAVGIVWAVTGRIKYMNKDRIPTDDNYILVGPHRTWWDPVWYAIAAYPKPFIFMAKIELFKFKPLAWLIKSAGAFPVDRNNVGPSVIKTPVRELKSGNRSLIMFPSGSRHSDDLKSGTLVIAKMSGKAIVPAVYQGPVTFGQLFKRNNTTINFGEPIVIDRKDKLNKENITKYTVKIQAAFDQLDAEVNPNWRYIDPKREKK</sequence>
<dbReference type="SMART" id="SM00563">
    <property type="entry name" value="PlsC"/>
    <property type="match status" value="1"/>
</dbReference>
<dbReference type="EMBL" id="BJJW01000002">
    <property type="protein sequence ID" value="GDZ82988.1"/>
    <property type="molecule type" value="Genomic_DNA"/>
</dbReference>
<evidence type="ECO:0000313" key="5">
    <source>
        <dbReference type="Proteomes" id="UP000323274"/>
    </source>
</evidence>
<dbReference type="OMA" id="IICANHR"/>
<dbReference type="RefSeq" id="WP_004906128.1">
    <property type="nucleotide sequence ID" value="NZ_BJJW01000002.1"/>
</dbReference>
<reference evidence="4 5" key="1">
    <citation type="submission" date="2019-04" db="EMBL/GenBank/DDBJ databases">
        <title>A pseudo-fructophilic Leuconostoc citreum strain F192-5 isolated from peel of satsuma mandarin: the first report for isolation and characterization of strain-dependent fructophilic-like characteristics.</title>
        <authorList>
            <person name="Maeno S."/>
            <person name="Tanizawa Y."/>
            <person name="Kajikawa A."/>
            <person name="Kanesaki Y."/>
            <person name="Kubota E."/>
            <person name="Arita M."/>
            <person name="Leon D."/>
            <person name="Endo A."/>
        </authorList>
    </citation>
    <scope>NUCLEOTIDE SEQUENCE [LARGE SCALE GENOMIC DNA]</scope>
    <source>
        <strain evidence="4 5">F192-5</strain>
    </source>
</reference>
<keyword evidence="1 4" id="KW-0808">Transferase</keyword>
<keyword evidence="2 4" id="KW-0012">Acyltransferase</keyword>
<dbReference type="CDD" id="cd07989">
    <property type="entry name" value="LPLAT_AGPAT-like"/>
    <property type="match status" value="1"/>
</dbReference>
<comment type="caution">
    <text evidence="4">The sequence shown here is derived from an EMBL/GenBank/DDBJ whole genome shotgun (WGS) entry which is preliminary data.</text>
</comment>
<feature type="domain" description="Phospholipid/glycerol acyltransferase" evidence="3">
    <location>
        <begin position="36"/>
        <end position="146"/>
    </location>
</feature>
<dbReference type="Proteomes" id="UP000323274">
    <property type="component" value="Unassembled WGS sequence"/>
</dbReference>
<dbReference type="SUPFAM" id="SSF69593">
    <property type="entry name" value="Glycerol-3-phosphate (1)-acyltransferase"/>
    <property type="match status" value="1"/>
</dbReference>
<evidence type="ECO:0000259" key="3">
    <source>
        <dbReference type="SMART" id="SM00563"/>
    </source>
</evidence>
<gene>
    <name evidence="4" type="primary">plsC</name>
    <name evidence="4" type="ORF">LCIT_02300</name>
</gene>
<dbReference type="AlphaFoldDB" id="A0A5A5TXX8"/>
<dbReference type="PANTHER" id="PTHR10434">
    <property type="entry name" value="1-ACYL-SN-GLYCEROL-3-PHOSPHATE ACYLTRANSFERASE"/>
    <property type="match status" value="1"/>
</dbReference>
<evidence type="ECO:0000313" key="4">
    <source>
        <dbReference type="EMBL" id="GDZ82988.1"/>
    </source>
</evidence>
<evidence type="ECO:0000256" key="2">
    <source>
        <dbReference type="ARBA" id="ARBA00023315"/>
    </source>
</evidence>
<dbReference type="PANTHER" id="PTHR10434:SF40">
    <property type="entry name" value="1-ACYL-SN-GLYCEROL-3-PHOSPHATE ACYLTRANSFERASE"/>
    <property type="match status" value="1"/>
</dbReference>
<dbReference type="GO" id="GO:0003841">
    <property type="term" value="F:1-acylglycerol-3-phosphate O-acyltransferase activity"/>
    <property type="evidence" value="ECO:0007669"/>
    <property type="project" value="TreeGrafter"/>
</dbReference>
<organism evidence="4 5">
    <name type="scientific">Leuconostoc citreum</name>
    <dbReference type="NCBI Taxonomy" id="33964"/>
    <lineage>
        <taxon>Bacteria</taxon>
        <taxon>Bacillati</taxon>
        <taxon>Bacillota</taxon>
        <taxon>Bacilli</taxon>
        <taxon>Lactobacillales</taxon>
        <taxon>Lactobacillaceae</taxon>
        <taxon>Leuconostoc</taxon>
    </lineage>
</organism>
<dbReference type="InterPro" id="IPR002123">
    <property type="entry name" value="Plipid/glycerol_acylTrfase"/>
</dbReference>
<proteinExistence type="predicted"/>
<accession>A0A5A5TXX8</accession>